<feature type="transmembrane region" description="Helical" evidence="1">
    <location>
        <begin position="334"/>
        <end position="350"/>
    </location>
</feature>
<evidence type="ECO:0000313" key="2">
    <source>
        <dbReference type="EMBL" id="VFK11750.1"/>
    </source>
</evidence>
<keyword evidence="1" id="KW-0812">Transmembrane</keyword>
<feature type="transmembrane region" description="Helical" evidence="1">
    <location>
        <begin position="599"/>
        <end position="620"/>
    </location>
</feature>
<feature type="transmembrane region" description="Helical" evidence="1">
    <location>
        <begin position="384"/>
        <end position="406"/>
    </location>
</feature>
<feature type="transmembrane region" description="Helical" evidence="1">
    <location>
        <begin position="356"/>
        <end position="372"/>
    </location>
</feature>
<feature type="transmembrane region" description="Helical" evidence="1">
    <location>
        <begin position="168"/>
        <end position="186"/>
    </location>
</feature>
<protein>
    <submittedName>
        <fullName evidence="2">Uncharacterized protein</fullName>
    </submittedName>
</protein>
<feature type="transmembrane region" description="Helical" evidence="1">
    <location>
        <begin position="245"/>
        <end position="276"/>
    </location>
</feature>
<organism evidence="2">
    <name type="scientific">Candidatus Kentrum sp. LPFa</name>
    <dbReference type="NCBI Taxonomy" id="2126335"/>
    <lineage>
        <taxon>Bacteria</taxon>
        <taxon>Pseudomonadati</taxon>
        <taxon>Pseudomonadota</taxon>
        <taxon>Gammaproteobacteria</taxon>
        <taxon>Candidatus Kentrum</taxon>
    </lineage>
</organism>
<keyword evidence="1" id="KW-0472">Membrane</keyword>
<feature type="transmembrane region" description="Helical" evidence="1">
    <location>
        <begin position="566"/>
        <end position="592"/>
    </location>
</feature>
<sequence>MKITFTDTSKAILDKYWLGLIFYGVIFAAAGLLVIQNNLIIFSDGEPLEEELLIIATGEKNIASKSAEIWFHGAFSSETNERLPWHNFEIDPAWEARDLIYLSYKGQPSRIKANIKQGVRLDFGSHPYSGKLTIKFKGSSKTIDLYSKEATARSIVLDPRLGLKDSPYYPLIIFSLFALGMCVASLRKIVDPRKIDTLVSGLLLLLSVYMSLSAFYPGVYTPDSGEQLYQALEGRYTDWHPPLMAWVWSILIGLTDSFTSLFFAHHIILLLAGFAWIGFFARLGFSRLALLVPLLLASPLLTNFSGVVWKDVGYAFSMLLAAGILANFTLSKRLTFFGIFSIFCLLVYAYGVRMNGVFAVFPLLYAMFFIVVKQKRRAISPLRIYFLAGSLAIFSVFLIVSGIFYFKDKIIDAEKSYAFQYVQLYDIAGISAISGGDYFPEYIKSFKGYDIEKIKNGYGHGSANNLIYSVEPLLPLSNDSLSQTELKSSWLASILHEPLAYLEHRWAVFSFLMEKKLYSQERVQSNEDRMSLFKRTNVNTDKINVVGVDFPGYLSSRRFINKTHSYALGSIIYSGWFWLSILIVQMVSCAFLEKSPFRFVLFTIALSGVLYILPYFVVSPASSFRYLYWGSISGAFGVLIVAAVLIQSTLNKIKSMLPDKKAVALT</sequence>
<feature type="transmembrane region" description="Helical" evidence="1">
    <location>
        <begin position="312"/>
        <end position="329"/>
    </location>
</feature>
<feature type="transmembrane region" description="Helical" evidence="1">
    <location>
        <begin position="20"/>
        <end position="42"/>
    </location>
</feature>
<dbReference type="EMBL" id="CAADFK010000024">
    <property type="protein sequence ID" value="VFK11750.1"/>
    <property type="molecule type" value="Genomic_DNA"/>
</dbReference>
<name>A0A450W402_9GAMM</name>
<reference evidence="2" key="1">
    <citation type="submission" date="2019-02" db="EMBL/GenBank/DDBJ databases">
        <authorList>
            <person name="Gruber-Vodicka R. H."/>
            <person name="Seah K. B. B."/>
        </authorList>
    </citation>
    <scope>NUCLEOTIDE SEQUENCE</scope>
    <source>
        <strain evidence="2">BECK_S313</strain>
    </source>
</reference>
<feature type="transmembrane region" description="Helical" evidence="1">
    <location>
        <begin position="288"/>
        <end position="306"/>
    </location>
</feature>
<feature type="transmembrane region" description="Helical" evidence="1">
    <location>
        <begin position="626"/>
        <end position="646"/>
    </location>
</feature>
<keyword evidence="1" id="KW-1133">Transmembrane helix</keyword>
<dbReference type="AlphaFoldDB" id="A0A450W402"/>
<evidence type="ECO:0000256" key="1">
    <source>
        <dbReference type="SAM" id="Phobius"/>
    </source>
</evidence>
<proteinExistence type="predicted"/>
<gene>
    <name evidence="2" type="ORF">BECKLPF1236B_GA0070989_102412</name>
</gene>
<feature type="transmembrane region" description="Helical" evidence="1">
    <location>
        <begin position="198"/>
        <end position="219"/>
    </location>
</feature>
<accession>A0A450W402</accession>